<evidence type="ECO:0008006" key="5">
    <source>
        <dbReference type="Google" id="ProtNLM"/>
    </source>
</evidence>
<name>A0A0D2ASA1_9EURO</name>
<keyword evidence="2" id="KW-0732">Signal</keyword>
<gene>
    <name evidence="3" type="ORF">PV06_06294</name>
</gene>
<keyword evidence="4" id="KW-1185">Reference proteome</keyword>
<evidence type="ECO:0000313" key="4">
    <source>
        <dbReference type="Proteomes" id="UP000053342"/>
    </source>
</evidence>
<reference evidence="3 4" key="1">
    <citation type="submission" date="2015-01" db="EMBL/GenBank/DDBJ databases">
        <title>The Genome Sequence of Exophiala oligosperma CBS72588.</title>
        <authorList>
            <consortium name="The Broad Institute Genomics Platform"/>
            <person name="Cuomo C."/>
            <person name="de Hoog S."/>
            <person name="Gorbushina A."/>
            <person name="Stielow B."/>
            <person name="Teixiera M."/>
            <person name="Abouelleil A."/>
            <person name="Chapman S.B."/>
            <person name="Priest M."/>
            <person name="Young S.K."/>
            <person name="Wortman J."/>
            <person name="Nusbaum C."/>
            <person name="Birren B."/>
        </authorList>
    </citation>
    <scope>NUCLEOTIDE SEQUENCE [LARGE SCALE GENOMIC DNA]</scope>
    <source>
        <strain evidence="3 4">CBS 72588</strain>
    </source>
</reference>
<dbReference type="HOGENOM" id="CLU_036301_0_1_1"/>
<dbReference type="PANTHER" id="PTHR38792">
    <property type="entry name" value="BNR/ASP-BOX REPEAT DOMAIN PROTEIN (AFU_ORTHOLOGUE AFUA_7G06430)-RELATED"/>
    <property type="match status" value="1"/>
</dbReference>
<dbReference type="Gene3D" id="2.120.10.10">
    <property type="match status" value="1"/>
</dbReference>
<feature type="region of interest" description="Disordered" evidence="1">
    <location>
        <begin position="213"/>
        <end position="232"/>
    </location>
</feature>
<evidence type="ECO:0000313" key="3">
    <source>
        <dbReference type="EMBL" id="KIW42781.1"/>
    </source>
</evidence>
<dbReference type="PANTHER" id="PTHR38792:SF3">
    <property type="entry name" value="BNR_ASP-BOX REPEAT DOMAIN PROTEIN (AFU_ORTHOLOGUE AFUA_7G06430)-RELATED"/>
    <property type="match status" value="1"/>
</dbReference>
<dbReference type="STRING" id="215243.A0A0D2ASA1"/>
<feature type="signal peptide" evidence="2">
    <location>
        <begin position="1"/>
        <end position="15"/>
    </location>
</feature>
<feature type="chain" id="PRO_5012678121" description="Sialidase domain-containing protein" evidence="2">
    <location>
        <begin position="16"/>
        <end position="431"/>
    </location>
</feature>
<dbReference type="RefSeq" id="XP_016262997.1">
    <property type="nucleotide sequence ID" value="XM_016407393.1"/>
</dbReference>
<dbReference type="SUPFAM" id="SSF110296">
    <property type="entry name" value="Oligoxyloglucan reducing end-specific cellobiohydrolase"/>
    <property type="match status" value="1"/>
</dbReference>
<dbReference type="GeneID" id="27358368"/>
<dbReference type="Proteomes" id="UP000053342">
    <property type="component" value="Unassembled WGS sequence"/>
</dbReference>
<proteinExistence type="predicted"/>
<evidence type="ECO:0000256" key="1">
    <source>
        <dbReference type="SAM" id="MobiDB-lite"/>
    </source>
</evidence>
<organism evidence="3 4">
    <name type="scientific">Exophiala oligosperma</name>
    <dbReference type="NCBI Taxonomy" id="215243"/>
    <lineage>
        <taxon>Eukaryota</taxon>
        <taxon>Fungi</taxon>
        <taxon>Dikarya</taxon>
        <taxon>Ascomycota</taxon>
        <taxon>Pezizomycotina</taxon>
        <taxon>Eurotiomycetes</taxon>
        <taxon>Chaetothyriomycetidae</taxon>
        <taxon>Chaetothyriales</taxon>
        <taxon>Herpotrichiellaceae</taxon>
        <taxon>Exophiala</taxon>
    </lineage>
</organism>
<dbReference type="EMBL" id="KN847336">
    <property type="protein sequence ID" value="KIW42781.1"/>
    <property type="molecule type" value="Genomic_DNA"/>
</dbReference>
<dbReference type="AlphaFoldDB" id="A0A0D2ASA1"/>
<evidence type="ECO:0000256" key="2">
    <source>
        <dbReference type="SAM" id="SignalP"/>
    </source>
</evidence>
<dbReference type="VEuPathDB" id="FungiDB:PV06_06294"/>
<dbReference type="OrthoDB" id="2130735at2759"/>
<sequence>MLGSTLLSLLPLAAAVPWGNPGGWGGGGSSSSTPNFDNVTIFVAPDDWERRSTSYARVVLLNQNCETDNVLLTTFTLTPDGERYYPVFASHDQGQSWEEISKIYFTQEDTGHDFSQGFLAQPDFLELPIDVGDYPAGTVLFTGMGQPNDMSSTNIYVYASRDKGYTWEFVSQVAQGGPANTTNGATPIWEPFLLMSPVSHDPPWVMDAYSDQRDPAHGQKLAHQSSPDLKSWGPVMDDAAEANYTQRPGMTTMAKMGNGMYIFTYELGFSTDGLPTNSPYAVHYRMSPDPEYFGAAEEHLLRSSTDGLIPSSSPYVVWTPVGPTGKGTLVVSDGSYSQVFMNTEYGDPDAWFTVDTTHGVGYSRSLTVMPDETKVMLVNGGMYNTSVTMVTAGMIDIPGTYADGFGPEASGGKDSVSSCGGKGFWNNWGDE</sequence>
<protein>
    <recommendedName>
        <fullName evidence="5">Sialidase domain-containing protein</fullName>
    </recommendedName>
</protein>
<accession>A0A0D2ASA1</accession>